<name>E8V3A2_TERSS</name>
<organism evidence="2 3">
    <name type="scientific">Terriglobus saanensis (strain ATCC BAA-1853 / DSM 23119 / SP1PR4)</name>
    <dbReference type="NCBI Taxonomy" id="401053"/>
    <lineage>
        <taxon>Bacteria</taxon>
        <taxon>Pseudomonadati</taxon>
        <taxon>Acidobacteriota</taxon>
        <taxon>Terriglobia</taxon>
        <taxon>Terriglobales</taxon>
        <taxon>Acidobacteriaceae</taxon>
        <taxon>Terriglobus</taxon>
    </lineage>
</organism>
<reference evidence="2 3" key="1">
    <citation type="journal article" date="2012" name="Stand. Genomic Sci.">
        <title>Complete genome sequence of Terriglobus saanensis type strain SP1PR4(T), an Acidobacteria from tundra soil.</title>
        <authorList>
            <person name="Rawat S.R."/>
            <person name="Mannisto M.K."/>
            <person name="Starovoytov V."/>
            <person name="Goodwin L."/>
            <person name="Nolan M."/>
            <person name="Hauser L."/>
            <person name="Land M."/>
            <person name="Davenport K.W."/>
            <person name="Woyke T."/>
            <person name="Haggblom M.M."/>
        </authorList>
    </citation>
    <scope>NUCLEOTIDE SEQUENCE</scope>
    <source>
        <strain evidence="3">ATCC BAA-1853 / DSM 23119 / SP1PR4</strain>
    </source>
</reference>
<dbReference type="KEGG" id="tsa:AciPR4_1648"/>
<gene>
    <name evidence="2" type="ordered locus">AciPR4_1648</name>
</gene>
<evidence type="ECO:0000313" key="2">
    <source>
        <dbReference type="EMBL" id="ADV82459.1"/>
    </source>
</evidence>
<evidence type="ECO:0000256" key="1">
    <source>
        <dbReference type="SAM" id="SignalP"/>
    </source>
</evidence>
<proteinExistence type="predicted"/>
<sequence length="269" mass="29964">MHVCLNLRMMMLEATMFLLALLPVNPALAQSSALSLEEALQHLESNSRLYQATAPDFFCNEHVVSTKSSLNVRERTVTDSIFRVERRISGHNKRLIESREVKAVNGHPSTRSELPGPITLQGVFSGGLDVVSTGQTSCMRYAFDPGSSDPSTNHYAIQFATLPEEQRRPGCSLSEDTNGRILVDKGTMQVEQMDLVTPHHVFLSGLEGIWRISITYGTVDLDNHRFRMPKTIVSTLTWSDIGGVTVWSFDATYSNYHKFGVSAYILPVQ</sequence>
<dbReference type="eggNOG" id="ENOG5033X8C">
    <property type="taxonomic scope" value="Bacteria"/>
</dbReference>
<accession>E8V3A2</accession>
<dbReference type="AlphaFoldDB" id="E8V3A2"/>
<feature type="signal peptide" evidence="1">
    <location>
        <begin position="1"/>
        <end position="29"/>
    </location>
</feature>
<evidence type="ECO:0000313" key="3">
    <source>
        <dbReference type="Proteomes" id="UP000006844"/>
    </source>
</evidence>
<keyword evidence="3" id="KW-1185">Reference proteome</keyword>
<keyword evidence="1" id="KW-0732">Signal</keyword>
<dbReference type="STRING" id="401053.AciPR4_1648"/>
<dbReference type="HOGENOM" id="CLU_1034168_0_0_0"/>
<feature type="chain" id="PRO_5003229133" evidence="1">
    <location>
        <begin position="30"/>
        <end position="269"/>
    </location>
</feature>
<dbReference type="Proteomes" id="UP000006844">
    <property type="component" value="Chromosome"/>
</dbReference>
<protein>
    <submittedName>
        <fullName evidence="2">Uncharacterized protein</fullName>
    </submittedName>
</protein>
<dbReference type="EMBL" id="CP002467">
    <property type="protein sequence ID" value="ADV82459.1"/>
    <property type="molecule type" value="Genomic_DNA"/>
</dbReference>